<sequence length="60" mass="6274">HSAPGRSAPTLGWLGADAGWLGVRRRAQALGARHWALVLAHARVLALVLGLGRSALDNGR</sequence>
<accession>A0AAV1SER5</accession>
<evidence type="ECO:0000313" key="1">
    <source>
        <dbReference type="EMBL" id="CAK7349515.1"/>
    </source>
</evidence>
<dbReference type="EMBL" id="CAWUPB010001173">
    <property type="protein sequence ID" value="CAK7349515.1"/>
    <property type="molecule type" value="Genomic_DNA"/>
</dbReference>
<organism evidence="1 2">
    <name type="scientific">Dovyalis caffra</name>
    <dbReference type="NCBI Taxonomy" id="77055"/>
    <lineage>
        <taxon>Eukaryota</taxon>
        <taxon>Viridiplantae</taxon>
        <taxon>Streptophyta</taxon>
        <taxon>Embryophyta</taxon>
        <taxon>Tracheophyta</taxon>
        <taxon>Spermatophyta</taxon>
        <taxon>Magnoliopsida</taxon>
        <taxon>eudicotyledons</taxon>
        <taxon>Gunneridae</taxon>
        <taxon>Pentapetalae</taxon>
        <taxon>rosids</taxon>
        <taxon>fabids</taxon>
        <taxon>Malpighiales</taxon>
        <taxon>Salicaceae</taxon>
        <taxon>Flacourtieae</taxon>
        <taxon>Dovyalis</taxon>
    </lineage>
</organism>
<evidence type="ECO:0000313" key="2">
    <source>
        <dbReference type="Proteomes" id="UP001314170"/>
    </source>
</evidence>
<dbReference type="Proteomes" id="UP001314170">
    <property type="component" value="Unassembled WGS sequence"/>
</dbReference>
<name>A0AAV1SER5_9ROSI</name>
<dbReference type="AlphaFoldDB" id="A0AAV1SER5"/>
<protein>
    <submittedName>
        <fullName evidence="1">Uncharacterized protein</fullName>
    </submittedName>
</protein>
<feature type="non-terminal residue" evidence="1">
    <location>
        <position position="1"/>
    </location>
</feature>
<keyword evidence="2" id="KW-1185">Reference proteome</keyword>
<comment type="caution">
    <text evidence="1">The sequence shown here is derived from an EMBL/GenBank/DDBJ whole genome shotgun (WGS) entry which is preliminary data.</text>
</comment>
<reference evidence="1 2" key="1">
    <citation type="submission" date="2024-01" db="EMBL/GenBank/DDBJ databases">
        <authorList>
            <person name="Waweru B."/>
        </authorList>
    </citation>
    <scope>NUCLEOTIDE SEQUENCE [LARGE SCALE GENOMIC DNA]</scope>
</reference>
<proteinExistence type="predicted"/>
<gene>
    <name evidence="1" type="ORF">DCAF_LOCUS22234</name>
</gene>